<proteinExistence type="predicted"/>
<dbReference type="AlphaFoldDB" id="A0A5C0AY51"/>
<dbReference type="KEGG" id="pacr:FXN63_15550"/>
<evidence type="ECO:0000313" key="2">
    <source>
        <dbReference type="Proteomes" id="UP000325161"/>
    </source>
</evidence>
<name>A0A5C0AY51_9BURK</name>
<evidence type="ECO:0000313" key="1">
    <source>
        <dbReference type="EMBL" id="QEI07095.1"/>
    </source>
</evidence>
<organism evidence="1 2">
    <name type="scientific">Pigmentiphaga aceris</name>
    <dbReference type="NCBI Taxonomy" id="1940612"/>
    <lineage>
        <taxon>Bacteria</taxon>
        <taxon>Pseudomonadati</taxon>
        <taxon>Pseudomonadota</taxon>
        <taxon>Betaproteobacteria</taxon>
        <taxon>Burkholderiales</taxon>
        <taxon>Alcaligenaceae</taxon>
        <taxon>Pigmentiphaga</taxon>
    </lineage>
</organism>
<accession>A0A5C0AY51</accession>
<dbReference type="EMBL" id="CP043046">
    <property type="protein sequence ID" value="QEI07095.1"/>
    <property type="molecule type" value="Genomic_DNA"/>
</dbReference>
<dbReference type="RefSeq" id="WP_148816142.1">
    <property type="nucleotide sequence ID" value="NZ_CP043046.1"/>
</dbReference>
<keyword evidence="2" id="KW-1185">Reference proteome</keyword>
<sequence>MPTLYLASLGSTCNDAIVRDLLGQLSIADAPKLKRDDEGDDPDKSLVRWDFDGYCVFGDFEDGRLVVVDLQLPVVG</sequence>
<dbReference type="Proteomes" id="UP000325161">
    <property type="component" value="Chromosome"/>
</dbReference>
<reference evidence="1 2" key="1">
    <citation type="submission" date="2019-08" db="EMBL/GenBank/DDBJ databases">
        <title>Amphibian skin-associated Pigmentiphaga: genome sequence and occurrence across geography and hosts.</title>
        <authorList>
            <person name="Bletz M.C."/>
            <person name="Bunk B."/>
            <person name="Sproeer C."/>
            <person name="Biwer P."/>
            <person name="Reiter S."/>
            <person name="Rabemananjara F.C.E."/>
            <person name="Schulz S."/>
            <person name="Overmann J."/>
            <person name="Vences M."/>
        </authorList>
    </citation>
    <scope>NUCLEOTIDE SEQUENCE [LARGE SCALE GENOMIC DNA]</scope>
    <source>
        <strain evidence="1 2">Mada1488</strain>
    </source>
</reference>
<gene>
    <name evidence="1" type="ORF">FXN63_15550</name>
</gene>
<protein>
    <submittedName>
        <fullName evidence="1">Uncharacterized protein</fullName>
    </submittedName>
</protein>